<dbReference type="RefSeq" id="WP_150440344.1">
    <property type="nucleotide sequence ID" value="NZ_VYKL01000018.1"/>
</dbReference>
<keyword evidence="5" id="KW-1185">Reference proteome</keyword>
<dbReference type="InterPro" id="IPR024083">
    <property type="entry name" value="Fumarase/histidase_N"/>
</dbReference>
<dbReference type="PANTHER" id="PTHR42696:SF2">
    <property type="entry name" value="ASPARTATE AMMONIA-LYASE"/>
    <property type="match status" value="1"/>
</dbReference>
<dbReference type="InterPro" id="IPR020557">
    <property type="entry name" value="Fumarate_lyase_CS"/>
</dbReference>
<proteinExistence type="predicted"/>
<dbReference type="FunFam" id="1.20.200.10:FF:000001">
    <property type="entry name" value="Fumarate hydratase, mitochondrial"/>
    <property type="match status" value="1"/>
</dbReference>
<gene>
    <name evidence="4" type="ORF">F4V44_12470</name>
</gene>
<reference evidence="4 5" key="1">
    <citation type="submission" date="2019-09" db="EMBL/GenBank/DDBJ databases">
        <title>Whole genome sequences of isolates from the Mars Exploration Rovers.</title>
        <authorList>
            <person name="Seuylemezian A."/>
            <person name="Vaishampayan P."/>
        </authorList>
    </citation>
    <scope>NUCLEOTIDE SEQUENCE [LARGE SCALE GENOMIC DNA]</scope>
    <source>
        <strain evidence="4 5">MER_TA_151</strain>
    </source>
</reference>
<dbReference type="Gene3D" id="1.10.40.30">
    <property type="entry name" value="Fumarase/aspartase (C-terminal domain)"/>
    <property type="match status" value="1"/>
</dbReference>
<dbReference type="InterPro" id="IPR051546">
    <property type="entry name" value="Aspartate_Ammonia-Lyase"/>
</dbReference>
<dbReference type="PRINTS" id="PR00149">
    <property type="entry name" value="FUMRATELYASE"/>
</dbReference>
<keyword evidence="1 4" id="KW-0456">Lyase</keyword>
<dbReference type="Pfam" id="PF00206">
    <property type="entry name" value="Lyase_1"/>
    <property type="match status" value="1"/>
</dbReference>
<dbReference type="GO" id="GO:0006531">
    <property type="term" value="P:aspartate metabolic process"/>
    <property type="evidence" value="ECO:0007669"/>
    <property type="project" value="TreeGrafter"/>
</dbReference>
<dbReference type="Gene3D" id="1.20.200.10">
    <property type="entry name" value="Fumarase/aspartase (Central domain)"/>
    <property type="match status" value="1"/>
</dbReference>
<dbReference type="AlphaFoldDB" id="A0A5J5HRK6"/>
<dbReference type="PANTHER" id="PTHR42696">
    <property type="entry name" value="ASPARTATE AMMONIA-LYASE"/>
    <property type="match status" value="1"/>
</dbReference>
<feature type="domain" description="Fumarase C C-terminal" evidence="3">
    <location>
        <begin position="410"/>
        <end position="460"/>
    </location>
</feature>
<comment type="caution">
    <text evidence="4">The sequence shown here is derived from an EMBL/GenBank/DDBJ whole genome shotgun (WGS) entry which is preliminary data.</text>
</comment>
<evidence type="ECO:0000259" key="2">
    <source>
        <dbReference type="Pfam" id="PF00206"/>
    </source>
</evidence>
<dbReference type="InterPro" id="IPR018951">
    <property type="entry name" value="Fumarase_C_C"/>
</dbReference>
<sequence length="461" mass="49989">MKSAQPYRMENDPLGEVKVPVSAYYGAQTQRAVDNFQISGTKLPRSFIKAQGIIKASAAIANIETGKLSNEMGRAILQVSEEVIIGKWDEYFVVDVYQAGAGTSQNMNANEVIANRASELLGGTLESKLVHANDHVNMSQSTNDTFHAAINVAAADNVVHKLIPAISQLIEDLQKKSVEFMPINKSGRTHLHDAVPIRLGQEFSGYAGTIQAVLNQIENSLDRLYEIGLGGNAIGTKIHLHEQYIPIVMKEVCNRTKLPFREPSDMFQFMQNPSSAIGMMLSLKELSIHLIKITSDLRLLSSGPRTGLAEITLPSVQPGSSIMPGKVNPAILEMVHMVCCQVIGYEAAIAAAGMAGQLEINVMMPLIAYTLLQSIEIMSNAIQTLATKCIQGIQADKDKCKQWMESSLALVTGLNPSLGFDLASQIGLQADEDNKTIEQVLSEKGLLTDETKAAIDPNGML</sequence>
<evidence type="ECO:0000313" key="5">
    <source>
        <dbReference type="Proteomes" id="UP000326671"/>
    </source>
</evidence>
<organism evidence="4 5">
    <name type="scientific">Niallia endozanthoxylica</name>
    <dbReference type="NCBI Taxonomy" id="2036016"/>
    <lineage>
        <taxon>Bacteria</taxon>
        <taxon>Bacillati</taxon>
        <taxon>Bacillota</taxon>
        <taxon>Bacilli</taxon>
        <taxon>Bacillales</taxon>
        <taxon>Bacillaceae</taxon>
        <taxon>Niallia</taxon>
    </lineage>
</organism>
<dbReference type="InterPro" id="IPR008948">
    <property type="entry name" value="L-Aspartase-like"/>
</dbReference>
<dbReference type="Gene3D" id="1.10.275.10">
    <property type="entry name" value="Fumarase/aspartase (N-terminal domain)"/>
    <property type="match status" value="1"/>
</dbReference>
<dbReference type="EC" id="4.3.1.1" evidence="4"/>
<dbReference type="SUPFAM" id="SSF48557">
    <property type="entry name" value="L-aspartase-like"/>
    <property type="match status" value="1"/>
</dbReference>
<evidence type="ECO:0000256" key="1">
    <source>
        <dbReference type="ARBA" id="ARBA00023239"/>
    </source>
</evidence>
<dbReference type="Proteomes" id="UP000326671">
    <property type="component" value="Unassembled WGS sequence"/>
</dbReference>
<feature type="domain" description="Fumarate lyase N-terminal" evidence="2">
    <location>
        <begin position="15"/>
        <end position="344"/>
    </location>
</feature>
<protein>
    <submittedName>
        <fullName evidence="4">Aspartate ammonia-lyase</fullName>
        <ecNumber evidence="4">4.3.1.1</ecNumber>
    </submittedName>
</protein>
<dbReference type="EMBL" id="VYKL01000018">
    <property type="protein sequence ID" value="KAA9023944.1"/>
    <property type="molecule type" value="Genomic_DNA"/>
</dbReference>
<dbReference type="InterPro" id="IPR022761">
    <property type="entry name" value="Fumarate_lyase_N"/>
</dbReference>
<evidence type="ECO:0000313" key="4">
    <source>
        <dbReference type="EMBL" id="KAA9023944.1"/>
    </source>
</evidence>
<dbReference type="Pfam" id="PF10415">
    <property type="entry name" value="FumaraseC_C"/>
    <property type="match status" value="1"/>
</dbReference>
<dbReference type="GO" id="GO:0008797">
    <property type="term" value="F:aspartate ammonia-lyase activity"/>
    <property type="evidence" value="ECO:0007669"/>
    <property type="project" value="UniProtKB-EC"/>
</dbReference>
<dbReference type="GO" id="GO:0006099">
    <property type="term" value="P:tricarboxylic acid cycle"/>
    <property type="evidence" value="ECO:0007669"/>
    <property type="project" value="InterPro"/>
</dbReference>
<accession>A0A5J5HRK6</accession>
<dbReference type="PROSITE" id="PS00163">
    <property type="entry name" value="FUMARATE_LYASES"/>
    <property type="match status" value="1"/>
</dbReference>
<name>A0A5J5HRK6_9BACI</name>
<dbReference type="GO" id="GO:0005829">
    <property type="term" value="C:cytosol"/>
    <property type="evidence" value="ECO:0007669"/>
    <property type="project" value="TreeGrafter"/>
</dbReference>
<dbReference type="OrthoDB" id="9802809at2"/>
<dbReference type="NCBIfam" id="NF008909">
    <property type="entry name" value="PRK12273.1"/>
    <property type="match status" value="1"/>
</dbReference>
<evidence type="ECO:0000259" key="3">
    <source>
        <dbReference type="Pfam" id="PF10415"/>
    </source>
</evidence>
<dbReference type="InterPro" id="IPR000362">
    <property type="entry name" value="Fumarate_lyase_fam"/>
</dbReference>
<dbReference type="FunFam" id="1.10.275.10:FF:000001">
    <property type="entry name" value="Fumarate hydratase, mitochondrial"/>
    <property type="match status" value="1"/>
</dbReference>